<dbReference type="Proteomes" id="UP000011014">
    <property type="component" value="Unassembled WGS sequence"/>
</dbReference>
<feature type="domain" description="Reverse transcriptase" evidence="7">
    <location>
        <begin position="816"/>
        <end position="996"/>
    </location>
</feature>
<dbReference type="SUPFAM" id="SSF53098">
    <property type="entry name" value="Ribonuclease H-like"/>
    <property type="match status" value="1"/>
</dbReference>
<keyword evidence="3" id="KW-0479">Metal-binding</keyword>
<dbReference type="Gene3D" id="3.30.70.270">
    <property type="match status" value="1"/>
</dbReference>
<dbReference type="SUPFAM" id="SSF56672">
    <property type="entry name" value="DNA/RNA polymerases"/>
    <property type="match status" value="1"/>
</dbReference>
<dbReference type="InterPro" id="IPR000477">
    <property type="entry name" value="RT_dom"/>
</dbReference>
<dbReference type="Gene3D" id="3.10.10.10">
    <property type="entry name" value="HIV Type 1 Reverse Transcriptase, subunit A, domain 1"/>
    <property type="match status" value="1"/>
</dbReference>
<evidence type="ECO:0000259" key="7">
    <source>
        <dbReference type="PROSITE" id="PS50878"/>
    </source>
</evidence>
<gene>
    <name evidence="9" type="ORF">GSOID_T00023019001</name>
</gene>
<dbReference type="InterPro" id="IPR001584">
    <property type="entry name" value="Integrase_cat-core"/>
</dbReference>
<feature type="coiled-coil region" evidence="4">
    <location>
        <begin position="1227"/>
        <end position="1262"/>
    </location>
</feature>
<feature type="domain" description="Integrase catalytic" evidence="8">
    <location>
        <begin position="1033"/>
        <end position="1215"/>
    </location>
</feature>
<dbReference type="PROSITE" id="PS50158">
    <property type="entry name" value="ZF_CCHC"/>
    <property type="match status" value="1"/>
</dbReference>
<dbReference type="InterPro" id="IPR001878">
    <property type="entry name" value="Znf_CCHC"/>
</dbReference>
<dbReference type="EMBL" id="FN656203">
    <property type="protein sequence ID" value="CBY40974.1"/>
    <property type="molecule type" value="Genomic_DNA"/>
</dbReference>
<keyword evidence="4" id="KW-0175">Coiled coil</keyword>
<feature type="compositionally biased region" description="Basic and acidic residues" evidence="5">
    <location>
        <begin position="580"/>
        <end position="610"/>
    </location>
</feature>
<name>E4YZU6_OIKDI</name>
<evidence type="ECO:0000256" key="3">
    <source>
        <dbReference type="PROSITE-ProRule" id="PRU00047"/>
    </source>
</evidence>
<reference evidence="9" key="1">
    <citation type="journal article" date="2010" name="Science">
        <title>Plasticity of animal genome architecture unmasked by rapid evolution of a pelagic tunicate.</title>
        <authorList>
            <person name="Denoeud F."/>
            <person name="Henriet S."/>
            <person name="Mungpakdee S."/>
            <person name="Aury J.M."/>
            <person name="Da Silva C."/>
            <person name="Brinkmann H."/>
            <person name="Mikhaleva J."/>
            <person name="Olsen L.C."/>
            <person name="Jubin C."/>
            <person name="Canestro C."/>
            <person name="Bouquet J.M."/>
            <person name="Danks G."/>
            <person name="Poulain J."/>
            <person name="Campsteijn C."/>
            <person name="Adamski M."/>
            <person name="Cross I."/>
            <person name="Yadetie F."/>
            <person name="Muffato M."/>
            <person name="Louis A."/>
            <person name="Butcher S."/>
            <person name="Tsagkogeorga G."/>
            <person name="Konrad A."/>
            <person name="Singh S."/>
            <person name="Jensen M.F."/>
            <person name="Cong E.H."/>
            <person name="Eikeseth-Otteraa H."/>
            <person name="Noel B."/>
            <person name="Anthouard V."/>
            <person name="Porcel B.M."/>
            <person name="Kachouri-Lafond R."/>
            <person name="Nishino A."/>
            <person name="Ugolini M."/>
            <person name="Chourrout P."/>
            <person name="Nishida H."/>
            <person name="Aasland R."/>
            <person name="Huzurbazar S."/>
            <person name="Westhof E."/>
            <person name="Delsuc F."/>
            <person name="Lehrach H."/>
            <person name="Reinhardt R."/>
            <person name="Weissenbach J."/>
            <person name="Roy S.W."/>
            <person name="Artiguenave F."/>
            <person name="Postlethwait J.H."/>
            <person name="Manak J.R."/>
            <person name="Thompson E.M."/>
            <person name="Jaillon O."/>
            <person name="Du Pasquier L."/>
            <person name="Boudinot P."/>
            <person name="Liberles D.A."/>
            <person name="Volff J.N."/>
            <person name="Philippe H."/>
            <person name="Lenhard B."/>
            <person name="Roest Crollius H."/>
            <person name="Wincker P."/>
            <person name="Chourrout D."/>
        </authorList>
    </citation>
    <scope>NUCLEOTIDE SEQUENCE [LARGE SCALE GENOMIC DNA]</scope>
</reference>
<keyword evidence="3" id="KW-0862">Zinc</keyword>
<dbReference type="InterPro" id="IPR050951">
    <property type="entry name" value="Retrovirus_Pol_polyprotein"/>
</dbReference>
<dbReference type="InterPro" id="IPR043502">
    <property type="entry name" value="DNA/RNA_pol_sf"/>
</dbReference>
<evidence type="ECO:0000256" key="1">
    <source>
        <dbReference type="ARBA" id="ARBA00010879"/>
    </source>
</evidence>
<evidence type="ECO:0000259" key="8">
    <source>
        <dbReference type="PROSITE" id="PS50994"/>
    </source>
</evidence>
<dbReference type="Pfam" id="PF00078">
    <property type="entry name" value="RVT_1"/>
    <property type="match status" value="1"/>
</dbReference>
<feature type="region of interest" description="Disordered" evidence="5">
    <location>
        <begin position="576"/>
        <end position="726"/>
    </location>
</feature>
<dbReference type="InterPro" id="IPR012337">
    <property type="entry name" value="RNaseH-like_sf"/>
</dbReference>
<protein>
    <recommendedName>
        <fullName evidence="2">ribonuclease H</fullName>
        <ecNumber evidence="2">3.1.26.4</ecNumber>
    </recommendedName>
</protein>
<feature type="domain" description="CCHC-type" evidence="6">
    <location>
        <begin position="554"/>
        <end position="568"/>
    </location>
</feature>
<dbReference type="PANTHER" id="PTHR37984:SF5">
    <property type="entry name" value="PROTEIN NYNRIN-LIKE"/>
    <property type="match status" value="1"/>
</dbReference>
<evidence type="ECO:0000256" key="5">
    <source>
        <dbReference type="SAM" id="MobiDB-lite"/>
    </source>
</evidence>
<organism evidence="9">
    <name type="scientific">Oikopleura dioica</name>
    <name type="common">Tunicate</name>
    <dbReference type="NCBI Taxonomy" id="34765"/>
    <lineage>
        <taxon>Eukaryota</taxon>
        <taxon>Metazoa</taxon>
        <taxon>Chordata</taxon>
        <taxon>Tunicata</taxon>
        <taxon>Appendicularia</taxon>
        <taxon>Copelata</taxon>
        <taxon>Oikopleuridae</taxon>
        <taxon>Oikopleura</taxon>
    </lineage>
</organism>
<feature type="coiled-coil region" evidence="4">
    <location>
        <begin position="136"/>
        <end position="254"/>
    </location>
</feature>
<dbReference type="PANTHER" id="PTHR37984">
    <property type="entry name" value="PROTEIN CBG26694"/>
    <property type="match status" value="1"/>
</dbReference>
<feature type="compositionally biased region" description="Basic and acidic residues" evidence="5">
    <location>
        <begin position="688"/>
        <end position="721"/>
    </location>
</feature>
<dbReference type="PROSITE" id="PS50878">
    <property type="entry name" value="RT_POL"/>
    <property type="match status" value="1"/>
</dbReference>
<proteinExistence type="inferred from homology"/>
<dbReference type="CDD" id="cd01647">
    <property type="entry name" value="RT_LTR"/>
    <property type="match status" value="1"/>
</dbReference>
<feature type="compositionally biased region" description="Basic and acidic residues" evidence="5">
    <location>
        <begin position="644"/>
        <end position="655"/>
    </location>
</feature>
<feature type="compositionally biased region" description="Basic and acidic residues" evidence="5">
    <location>
        <begin position="623"/>
        <end position="638"/>
    </location>
</feature>
<dbReference type="GO" id="GO:0004523">
    <property type="term" value="F:RNA-DNA hybrid ribonuclease activity"/>
    <property type="evidence" value="ECO:0007669"/>
    <property type="project" value="UniProtKB-EC"/>
</dbReference>
<accession>E4YZU6</accession>
<evidence type="ECO:0000259" key="6">
    <source>
        <dbReference type="PROSITE" id="PS50158"/>
    </source>
</evidence>
<evidence type="ECO:0000256" key="2">
    <source>
        <dbReference type="ARBA" id="ARBA00012180"/>
    </source>
</evidence>
<dbReference type="GO" id="GO:0003676">
    <property type="term" value="F:nucleic acid binding"/>
    <property type="evidence" value="ECO:0007669"/>
    <property type="project" value="InterPro"/>
</dbReference>
<dbReference type="EC" id="3.1.26.4" evidence="2"/>
<keyword evidence="3" id="KW-0863">Zinc-finger</keyword>
<sequence length="1297" mass="151403">MKYLYTLLPVEEELIRQLYEQNGNILGNDAKTPDARYNVFKQFERRDGMIKVPLKLHTHETLEIMEIYNMEASRLELDKSFARRNCLVLKPKEELRDVTQLVNIMLKMKEKFGDDFLKVKQEEKTLIAEEDINDLIKSAENTLEETLQSKHEAERLRLRVTELEKEMEEVEGSVKRTEESMASSVEEWRKKFETAKESLEKCKRNREMDEKDIAEASDKLCMAMDDCERKDSEIGELKNRVMELQEKQRKLARTKVSHGSEIDEESFQDVSPRKMFTSMHENGRGLRENEKPSYEDEKNRIKDTLNMMTNKIDEALDSRNTNRTQNLFSSPFRKDPVKVNNLKVTMRIPIWESGPAIDKTTSLNDFIDKLKRFKRMNVMSDAETIYSTLEASNRVDILRELDEEASENIDKFITYIREAHGGSTLKQRSNLESLLQSPMESAISFFKRVIREYYLSRGLEPKDPEKIQEKDRQEDILYYFSRGLRNATTGTHIRMNRINTEFKELGRLATHIDQSVEPITSTLVNNIVEQKQNEERNEARVNATQGNRGGFDGKCHKCGYHGHMARQCFANQRTRGRYNRQYDRRSGSRDRRSSGDRRSHERGRSRENKYRNHYNNSRRGRSGSREGYRNRSRDDNGGKRNYRERRDTPHRGGSREHRKHSGSRERDTSRNSSRGRDNSSRRRYSNRSGDRNSRRDRSYGRSRDSSRIALSKKDKDKEHNRPAHYRKSLGFEKLKVKDFKINKNLSEKERQEIFEILTEYDSCFARSDTDIEPGFRLPYMYKVMTSTTGGQPAKFTRTARKYDKELQKHIDNLEKQEVVEKVDFVDTITSAFVIVKKKCGRLRFCLDLRGLNNITVPVKNYPIPYLSDILNNLSGNNYFTSLDMCSAYHQFLIDPDDRNRYTFMGPTKQIYRYRRVPFGGRMVTSWLQALMSQVVLKGISQSTAYIDDINLGTITFEEHKKVLRETLQRISELNLVLSARKCSFGDRETKAFGYITNKNGYKADPERISTLVIELPKTKKKLLKALAAMSYYRSTIPKFAELANNLFKLTRTESEFDPDDKIILQEWERLLKALKEGIMIQTQDEQVSTLINSVLCLSFRFGMPRTIRLDNHRSFQANEFKETMAKMGIGLSFTSPSNSQANGKCERQIRSIQERLRILTIEEVLPPKEAITLLELQTVIEYIVLEVNTTRKTDKKSPLEILTGIEPHLGVHLSKGLGITQDSSTQKQRLAILRREVQEKLAEEIEKQANSTLENIEDVKLKVNDLVRIRKLAKVGQTKREQIKFSSEIYKIIEVQE</sequence>
<dbReference type="InterPro" id="IPR043128">
    <property type="entry name" value="Rev_trsase/Diguanyl_cyclase"/>
</dbReference>
<dbReference type="PROSITE" id="PS50994">
    <property type="entry name" value="INTEGRASE"/>
    <property type="match status" value="1"/>
</dbReference>
<dbReference type="GO" id="GO:0008270">
    <property type="term" value="F:zinc ion binding"/>
    <property type="evidence" value="ECO:0007669"/>
    <property type="project" value="UniProtKB-KW"/>
</dbReference>
<dbReference type="GO" id="GO:0015074">
    <property type="term" value="P:DNA integration"/>
    <property type="evidence" value="ECO:0007669"/>
    <property type="project" value="InterPro"/>
</dbReference>
<dbReference type="InterPro" id="IPR036397">
    <property type="entry name" value="RNaseH_sf"/>
</dbReference>
<comment type="similarity">
    <text evidence="1">Belongs to the beta type-B retroviral polymerase family. HERV class-II K(HML-2) pol subfamily.</text>
</comment>
<feature type="non-terminal residue" evidence="9">
    <location>
        <position position="1297"/>
    </location>
</feature>
<evidence type="ECO:0000313" key="9">
    <source>
        <dbReference type="EMBL" id="CBY40974.1"/>
    </source>
</evidence>
<dbReference type="Gene3D" id="3.30.420.10">
    <property type="entry name" value="Ribonuclease H-like superfamily/Ribonuclease H"/>
    <property type="match status" value="1"/>
</dbReference>
<feature type="compositionally biased region" description="Basic and acidic residues" evidence="5">
    <location>
        <begin position="662"/>
        <end position="680"/>
    </location>
</feature>
<evidence type="ECO:0000256" key="4">
    <source>
        <dbReference type="SAM" id="Coils"/>
    </source>
</evidence>